<dbReference type="Proteomes" id="UP000772434">
    <property type="component" value="Unassembled WGS sequence"/>
</dbReference>
<comment type="caution">
    <text evidence="2">The sequence shown here is derived from an EMBL/GenBank/DDBJ whole genome shotgun (WGS) entry which is preliminary data.</text>
</comment>
<protein>
    <submittedName>
        <fullName evidence="2">Uncharacterized protein</fullName>
    </submittedName>
</protein>
<evidence type="ECO:0000313" key="2">
    <source>
        <dbReference type="EMBL" id="KAF9077193.1"/>
    </source>
</evidence>
<accession>A0A9P5UG87</accession>
<evidence type="ECO:0000256" key="1">
    <source>
        <dbReference type="SAM" id="MobiDB-lite"/>
    </source>
</evidence>
<feature type="compositionally biased region" description="Basic and acidic residues" evidence="1">
    <location>
        <begin position="19"/>
        <end position="31"/>
    </location>
</feature>
<sequence>MPSLQNAAHQGQSHSPHQPADRLKATSLSHDSHEALSANNNHTFISTSAQILHHQTPTTRLPNRTLHHFRLTVPEFPLSSSAPSYPPCYCMPPSFAIPLAEKWSHFRFHLPQSIWAYFRRYDTEFSTVRSRDQSCIGSFGVYSSPRPRALAVPLLPLGIGKSIEYIYDTSIFSGSYTTIPVSAMDQDHKYFTTISSSSLVGNSSADVEDSFNGEERRCESTMLRLGRRCGATSMGRKVPN</sequence>
<proteinExistence type="predicted"/>
<feature type="region of interest" description="Disordered" evidence="1">
    <location>
        <begin position="1"/>
        <end position="31"/>
    </location>
</feature>
<keyword evidence="3" id="KW-1185">Reference proteome</keyword>
<gene>
    <name evidence="2" type="ORF">BDP27DRAFT_600573</name>
</gene>
<organism evidence="2 3">
    <name type="scientific">Rhodocollybia butyracea</name>
    <dbReference type="NCBI Taxonomy" id="206335"/>
    <lineage>
        <taxon>Eukaryota</taxon>
        <taxon>Fungi</taxon>
        <taxon>Dikarya</taxon>
        <taxon>Basidiomycota</taxon>
        <taxon>Agaricomycotina</taxon>
        <taxon>Agaricomycetes</taxon>
        <taxon>Agaricomycetidae</taxon>
        <taxon>Agaricales</taxon>
        <taxon>Marasmiineae</taxon>
        <taxon>Omphalotaceae</taxon>
        <taxon>Rhodocollybia</taxon>
    </lineage>
</organism>
<name>A0A9P5UG87_9AGAR</name>
<dbReference type="EMBL" id="JADNRY010000004">
    <property type="protein sequence ID" value="KAF9077193.1"/>
    <property type="molecule type" value="Genomic_DNA"/>
</dbReference>
<reference evidence="2" key="1">
    <citation type="submission" date="2020-11" db="EMBL/GenBank/DDBJ databases">
        <authorList>
            <consortium name="DOE Joint Genome Institute"/>
            <person name="Ahrendt S."/>
            <person name="Riley R."/>
            <person name="Andreopoulos W."/>
            <person name="Labutti K."/>
            <person name="Pangilinan J."/>
            <person name="Ruiz-Duenas F.J."/>
            <person name="Barrasa J.M."/>
            <person name="Sanchez-Garcia M."/>
            <person name="Camarero S."/>
            <person name="Miyauchi S."/>
            <person name="Serrano A."/>
            <person name="Linde D."/>
            <person name="Babiker R."/>
            <person name="Drula E."/>
            <person name="Ayuso-Fernandez I."/>
            <person name="Pacheco R."/>
            <person name="Padilla G."/>
            <person name="Ferreira P."/>
            <person name="Barriuso J."/>
            <person name="Kellner H."/>
            <person name="Castanera R."/>
            <person name="Alfaro M."/>
            <person name="Ramirez L."/>
            <person name="Pisabarro A.G."/>
            <person name="Kuo A."/>
            <person name="Tritt A."/>
            <person name="Lipzen A."/>
            <person name="He G."/>
            <person name="Yan M."/>
            <person name="Ng V."/>
            <person name="Cullen D."/>
            <person name="Martin F."/>
            <person name="Rosso M.-N."/>
            <person name="Henrissat B."/>
            <person name="Hibbett D."/>
            <person name="Martinez A.T."/>
            <person name="Grigoriev I.V."/>
        </authorList>
    </citation>
    <scope>NUCLEOTIDE SEQUENCE</scope>
    <source>
        <strain evidence="2">AH 40177</strain>
    </source>
</reference>
<feature type="compositionally biased region" description="Polar residues" evidence="1">
    <location>
        <begin position="1"/>
        <end position="16"/>
    </location>
</feature>
<evidence type="ECO:0000313" key="3">
    <source>
        <dbReference type="Proteomes" id="UP000772434"/>
    </source>
</evidence>
<dbReference type="AlphaFoldDB" id="A0A9P5UG87"/>